<comment type="function">
    <text evidence="1">Part of the ABC transporter complex GsiABCD involved in glutathione import. Binds glutathione.</text>
</comment>
<dbReference type="Gene3D" id="3.40.190.10">
    <property type="entry name" value="Periplasmic binding protein-like II"/>
    <property type="match status" value="1"/>
</dbReference>
<keyword evidence="10" id="KW-1185">Reference proteome</keyword>
<dbReference type="Gene3D" id="3.90.76.10">
    <property type="entry name" value="Dipeptide-binding Protein, Domain 1"/>
    <property type="match status" value="1"/>
</dbReference>
<dbReference type="PANTHER" id="PTHR30290:SF32">
    <property type="entry name" value="GLUTATHIONE-BINDING PROTEIN GSIB"/>
    <property type="match status" value="1"/>
</dbReference>
<dbReference type="RefSeq" id="WP_267844973.1">
    <property type="nucleotide sequence ID" value="NZ_JAPMXC010000001.1"/>
</dbReference>
<evidence type="ECO:0000313" key="10">
    <source>
        <dbReference type="Proteomes" id="UP001082899"/>
    </source>
</evidence>
<evidence type="ECO:0000259" key="8">
    <source>
        <dbReference type="Pfam" id="PF00496"/>
    </source>
</evidence>
<dbReference type="Gene3D" id="3.10.105.10">
    <property type="entry name" value="Dipeptide-binding Protein, Domain 3"/>
    <property type="match status" value="1"/>
</dbReference>
<evidence type="ECO:0000256" key="4">
    <source>
        <dbReference type="ARBA" id="ARBA00017393"/>
    </source>
</evidence>
<evidence type="ECO:0000256" key="2">
    <source>
        <dbReference type="ARBA" id="ARBA00004418"/>
    </source>
</evidence>
<dbReference type="InterPro" id="IPR030678">
    <property type="entry name" value="Peptide/Ni-bd"/>
</dbReference>
<keyword evidence="6" id="KW-0732">Signal</keyword>
<dbReference type="Proteomes" id="UP001082899">
    <property type="component" value="Unassembled WGS sequence"/>
</dbReference>
<sequence>MLNPLAHLLVPARSSAPAAGRAARAGQPFALKALAAGILTAVALSVTHGALAAGNEPVMAVFSTFTTMDPYDANDTLSLAVAKSFYEGLFGFDQNMKVHDVLATGYESSPDGLTYIVKLRPNVKFQDGTNFDAAAVKANFDRVTDPANKLKRYNLFSVIAKTDVLDSSTVRFTLKYPFSAFINTLAHPSAVIISPTALKKWGKDIAFHPVGTGPFELVSWKQSDDLSVKKFAGYWHTGYPKVDGIIWKPVIDNNTRAALMQTGEADFAYQIPYEQASALKANQKVDVIAAPSIIARYVSLNTHQKPFDNLKVREALNYAVNKDALVKVAFSGYATPAVGVMPEGLENATKQGPWPYDPAKARALLKEAGYPNGFEATLWSAYTYTTAVKAIQFVQQQLAQVGVKVQVQTLEAGQRVERVESAQNPDTAPVRMYYSGWSSSTGEANWGLTPLFASISFPPKLMNTAYYKNDAVDTDLTDALKTTDPTKKGAFYADAQKRIWNDAPWIFLVTEKVVYARSKRLTGAYVMPDGSFYFNDIALKQ</sequence>
<dbReference type="PANTHER" id="PTHR30290">
    <property type="entry name" value="PERIPLASMIC BINDING COMPONENT OF ABC TRANSPORTER"/>
    <property type="match status" value="1"/>
</dbReference>
<feature type="domain" description="Solute-binding protein family 5" evidence="8">
    <location>
        <begin position="98"/>
        <end position="453"/>
    </location>
</feature>
<dbReference type="NCBIfam" id="NF011942">
    <property type="entry name" value="PRK15413.1"/>
    <property type="match status" value="1"/>
</dbReference>
<dbReference type="Pfam" id="PF00496">
    <property type="entry name" value="SBP_bac_5"/>
    <property type="match status" value="1"/>
</dbReference>
<dbReference type="InterPro" id="IPR000914">
    <property type="entry name" value="SBP_5_dom"/>
</dbReference>
<evidence type="ECO:0000256" key="5">
    <source>
        <dbReference type="ARBA" id="ARBA00022448"/>
    </source>
</evidence>
<dbReference type="InterPro" id="IPR039424">
    <property type="entry name" value="SBP_5"/>
</dbReference>
<evidence type="ECO:0000256" key="6">
    <source>
        <dbReference type="ARBA" id="ARBA00022729"/>
    </source>
</evidence>
<name>A0ABT3ZH40_9BURK</name>
<dbReference type="EMBL" id="JAPMXC010000001">
    <property type="protein sequence ID" value="MCY0385846.1"/>
    <property type="molecule type" value="Genomic_DNA"/>
</dbReference>
<keyword evidence="7" id="KW-0574">Periplasm</keyword>
<dbReference type="CDD" id="cd08499">
    <property type="entry name" value="PBP2_Ylib_like"/>
    <property type="match status" value="1"/>
</dbReference>
<evidence type="ECO:0000256" key="1">
    <source>
        <dbReference type="ARBA" id="ARBA00003489"/>
    </source>
</evidence>
<organism evidence="9 10">
    <name type="scientific">Robbsia betulipollinis</name>
    <dbReference type="NCBI Taxonomy" id="2981849"/>
    <lineage>
        <taxon>Bacteria</taxon>
        <taxon>Pseudomonadati</taxon>
        <taxon>Pseudomonadota</taxon>
        <taxon>Betaproteobacteria</taxon>
        <taxon>Burkholderiales</taxon>
        <taxon>Burkholderiaceae</taxon>
        <taxon>Robbsia</taxon>
    </lineage>
</organism>
<comment type="subcellular location">
    <subcellularLocation>
        <location evidence="2">Periplasm</location>
    </subcellularLocation>
</comment>
<dbReference type="PIRSF" id="PIRSF002741">
    <property type="entry name" value="MppA"/>
    <property type="match status" value="1"/>
</dbReference>
<reference evidence="9" key="1">
    <citation type="submission" date="2022-11" db="EMBL/GenBank/DDBJ databases">
        <title>Robbsia betulipollinis sp. nov., isolated from pollen of birch (Betula pendula).</title>
        <authorList>
            <person name="Shi H."/>
            <person name="Ambika Manirajan B."/>
            <person name="Ratering S."/>
            <person name="Geissler-Plaum R."/>
            <person name="Schnell S."/>
        </authorList>
    </citation>
    <scope>NUCLEOTIDE SEQUENCE</scope>
    <source>
        <strain evidence="9">Bb-Pol-6</strain>
    </source>
</reference>
<dbReference type="SUPFAM" id="SSF53850">
    <property type="entry name" value="Periplasmic binding protein-like II"/>
    <property type="match status" value="1"/>
</dbReference>
<proteinExistence type="inferred from homology"/>
<comment type="similarity">
    <text evidence="3">Belongs to the bacterial solute-binding protein 5 family.</text>
</comment>
<keyword evidence="5" id="KW-0813">Transport</keyword>
<gene>
    <name evidence="9" type="primary">gsiB</name>
    <name evidence="9" type="ORF">OVY01_01040</name>
</gene>
<evidence type="ECO:0000256" key="3">
    <source>
        <dbReference type="ARBA" id="ARBA00005695"/>
    </source>
</evidence>
<evidence type="ECO:0000256" key="7">
    <source>
        <dbReference type="ARBA" id="ARBA00022764"/>
    </source>
</evidence>
<protein>
    <recommendedName>
        <fullName evidence="4">Glutathione-binding protein GsiB</fullName>
    </recommendedName>
</protein>
<accession>A0ABT3ZH40</accession>
<comment type="caution">
    <text evidence="9">The sequence shown here is derived from an EMBL/GenBank/DDBJ whole genome shotgun (WGS) entry which is preliminary data.</text>
</comment>
<evidence type="ECO:0000313" key="9">
    <source>
        <dbReference type="EMBL" id="MCY0385846.1"/>
    </source>
</evidence>